<proteinExistence type="predicted"/>
<sequence length="209" mass="22788">MITISHRGYWKTATEKNTGLAFDRSFSLGFGTETDLRDLDGGLVVSHDPPAAGAMPAEEMFARVAAHDPGLPMALNIKADGLQEMVSAGVARHGLTGCFVFDMAVPDAVQWLKTDIAVFTRHSDVETVPALYDQAAGVWLDAFRSDWWDMDVIAAHLEAGKRVAVVSPELHGRDHTKMWTMMRDSPVCLGNDVILCTDIPETAKEFLGS</sequence>
<dbReference type="RefSeq" id="WP_316779087.1">
    <property type="nucleotide sequence ID" value="NZ_JASMWN010000015.1"/>
</dbReference>
<evidence type="ECO:0000313" key="1">
    <source>
        <dbReference type="EMBL" id="MDU9005538.1"/>
    </source>
</evidence>
<reference evidence="2" key="1">
    <citation type="submission" date="2023-05" db="EMBL/GenBank/DDBJ databases">
        <title>Sedimentitalea sp. nov. JM2-8.</title>
        <authorList>
            <person name="Huang J."/>
        </authorList>
    </citation>
    <scope>NUCLEOTIDE SEQUENCE [LARGE SCALE GENOMIC DNA]</scope>
    <source>
        <strain evidence="2">KHS03</strain>
    </source>
</reference>
<evidence type="ECO:0008006" key="3">
    <source>
        <dbReference type="Google" id="ProtNLM"/>
    </source>
</evidence>
<evidence type="ECO:0000313" key="2">
    <source>
        <dbReference type="Proteomes" id="UP001255416"/>
    </source>
</evidence>
<accession>A0ABU3VH76</accession>
<dbReference type="InterPro" id="IPR017946">
    <property type="entry name" value="PLC-like_Pdiesterase_TIM-brl"/>
</dbReference>
<protein>
    <recommendedName>
        <fullName evidence="3">Phosphodiesterase</fullName>
    </recommendedName>
</protein>
<comment type="caution">
    <text evidence="1">The sequence shown here is derived from an EMBL/GenBank/DDBJ whole genome shotgun (WGS) entry which is preliminary data.</text>
</comment>
<keyword evidence="2" id="KW-1185">Reference proteome</keyword>
<gene>
    <name evidence="1" type="ORF">QO231_17020</name>
</gene>
<dbReference type="Proteomes" id="UP001255416">
    <property type="component" value="Unassembled WGS sequence"/>
</dbReference>
<organism evidence="1 2">
    <name type="scientific">Sedimentitalea todarodis</name>
    <dbReference type="NCBI Taxonomy" id="1631240"/>
    <lineage>
        <taxon>Bacteria</taxon>
        <taxon>Pseudomonadati</taxon>
        <taxon>Pseudomonadota</taxon>
        <taxon>Alphaproteobacteria</taxon>
        <taxon>Rhodobacterales</taxon>
        <taxon>Paracoccaceae</taxon>
        <taxon>Sedimentitalea</taxon>
    </lineage>
</organism>
<dbReference type="SUPFAM" id="SSF51695">
    <property type="entry name" value="PLC-like phosphodiesterases"/>
    <property type="match status" value="1"/>
</dbReference>
<name>A0ABU3VH76_9RHOB</name>
<dbReference type="EMBL" id="JASMWN010000015">
    <property type="protein sequence ID" value="MDU9005538.1"/>
    <property type="molecule type" value="Genomic_DNA"/>
</dbReference>